<gene>
    <name evidence="4" type="ORF">CPB83DRAFT_778996</name>
</gene>
<reference evidence="4" key="1">
    <citation type="submission" date="2020-11" db="EMBL/GenBank/DDBJ databases">
        <authorList>
            <consortium name="DOE Joint Genome Institute"/>
            <person name="Ahrendt S."/>
            <person name="Riley R."/>
            <person name="Andreopoulos W."/>
            <person name="Labutti K."/>
            <person name="Pangilinan J."/>
            <person name="Ruiz-Duenas F.J."/>
            <person name="Barrasa J.M."/>
            <person name="Sanchez-Garcia M."/>
            <person name="Camarero S."/>
            <person name="Miyauchi S."/>
            <person name="Serrano A."/>
            <person name="Linde D."/>
            <person name="Babiker R."/>
            <person name="Drula E."/>
            <person name="Ayuso-Fernandez I."/>
            <person name="Pacheco R."/>
            <person name="Padilla G."/>
            <person name="Ferreira P."/>
            <person name="Barriuso J."/>
            <person name="Kellner H."/>
            <person name="Castanera R."/>
            <person name="Alfaro M."/>
            <person name="Ramirez L."/>
            <person name="Pisabarro A.G."/>
            <person name="Kuo A."/>
            <person name="Tritt A."/>
            <person name="Lipzen A."/>
            <person name="He G."/>
            <person name="Yan M."/>
            <person name="Ng V."/>
            <person name="Cullen D."/>
            <person name="Martin F."/>
            <person name="Rosso M.-N."/>
            <person name="Henrissat B."/>
            <person name="Hibbett D."/>
            <person name="Martinez A.T."/>
            <person name="Grigoriev I.V."/>
        </authorList>
    </citation>
    <scope>NUCLEOTIDE SEQUENCE</scope>
    <source>
        <strain evidence="4">CBS 506.95</strain>
    </source>
</reference>
<evidence type="ECO:0000256" key="2">
    <source>
        <dbReference type="ARBA" id="ARBA00038157"/>
    </source>
</evidence>
<dbReference type="EMBL" id="MU158233">
    <property type="protein sequence ID" value="KAF9521235.1"/>
    <property type="molecule type" value="Genomic_DNA"/>
</dbReference>
<dbReference type="PANTHER" id="PTHR43364:SF7">
    <property type="entry name" value="NADP-DEPENDENT OXIDOREDUCTASE DOMAIN-CONTAINING PROTEIN-RELATED"/>
    <property type="match status" value="1"/>
</dbReference>
<evidence type="ECO:0000313" key="4">
    <source>
        <dbReference type="EMBL" id="KAF9521235.1"/>
    </source>
</evidence>
<feature type="non-terminal residue" evidence="4">
    <location>
        <position position="1"/>
    </location>
</feature>
<dbReference type="InterPro" id="IPR050523">
    <property type="entry name" value="AKR_Detox_Biosynth"/>
</dbReference>
<sequence length="163" mass="18366">RSFERDIIPMARSEGMALAPWSVLAGGKFRTDEEEERRRKTGERGRTIFHPEWQRNDQEKAVSKALEKVASEVGDKHIAAVAIAYVMQKTTNVFPIIGGRRVEQLEANIEALSITLTVEQIKYLESVVEFDPGFPITMIVSSFLPRLENFPSCLRAMVPGFGQ</sequence>
<name>A0A9P6BD49_9AGAR</name>
<evidence type="ECO:0000313" key="5">
    <source>
        <dbReference type="Proteomes" id="UP000807306"/>
    </source>
</evidence>
<evidence type="ECO:0000256" key="1">
    <source>
        <dbReference type="ARBA" id="ARBA00022857"/>
    </source>
</evidence>
<dbReference type="AlphaFoldDB" id="A0A9P6BD49"/>
<comment type="caution">
    <text evidence="4">The sequence shown here is derived from an EMBL/GenBank/DDBJ whole genome shotgun (WGS) entry which is preliminary data.</text>
</comment>
<dbReference type="Pfam" id="PF00248">
    <property type="entry name" value="Aldo_ket_red"/>
    <property type="match status" value="1"/>
</dbReference>
<feature type="domain" description="NADP-dependent oxidoreductase" evidence="3">
    <location>
        <begin position="4"/>
        <end position="128"/>
    </location>
</feature>
<keyword evidence="1" id="KW-0521">NADP</keyword>
<proteinExistence type="inferred from homology"/>
<evidence type="ECO:0000259" key="3">
    <source>
        <dbReference type="Pfam" id="PF00248"/>
    </source>
</evidence>
<dbReference type="InterPro" id="IPR023210">
    <property type="entry name" value="NADP_OxRdtase_dom"/>
</dbReference>
<protein>
    <submittedName>
        <fullName evidence="4">NADP-dependent oxidoreductase domain-containing protein</fullName>
    </submittedName>
</protein>
<dbReference type="Proteomes" id="UP000807306">
    <property type="component" value="Unassembled WGS sequence"/>
</dbReference>
<dbReference type="InterPro" id="IPR036812">
    <property type="entry name" value="NAD(P)_OxRdtase_dom_sf"/>
</dbReference>
<dbReference type="Gene3D" id="3.20.20.100">
    <property type="entry name" value="NADP-dependent oxidoreductase domain"/>
    <property type="match status" value="1"/>
</dbReference>
<comment type="similarity">
    <text evidence="2">Belongs to the aldo/keto reductase family. Aldo/keto reductase 2 subfamily.</text>
</comment>
<keyword evidence="5" id="KW-1185">Reference proteome</keyword>
<dbReference type="OrthoDB" id="48988at2759"/>
<organism evidence="4 5">
    <name type="scientific">Crepidotus variabilis</name>
    <dbReference type="NCBI Taxonomy" id="179855"/>
    <lineage>
        <taxon>Eukaryota</taxon>
        <taxon>Fungi</taxon>
        <taxon>Dikarya</taxon>
        <taxon>Basidiomycota</taxon>
        <taxon>Agaricomycotina</taxon>
        <taxon>Agaricomycetes</taxon>
        <taxon>Agaricomycetidae</taxon>
        <taxon>Agaricales</taxon>
        <taxon>Agaricineae</taxon>
        <taxon>Crepidotaceae</taxon>
        <taxon>Crepidotus</taxon>
    </lineage>
</organism>
<dbReference type="PANTHER" id="PTHR43364">
    <property type="entry name" value="NADH-SPECIFIC METHYLGLYOXAL REDUCTASE-RELATED"/>
    <property type="match status" value="1"/>
</dbReference>
<accession>A0A9P6BD49</accession>
<dbReference type="SUPFAM" id="SSF51430">
    <property type="entry name" value="NAD(P)-linked oxidoreductase"/>
    <property type="match status" value="1"/>
</dbReference>